<keyword evidence="4" id="KW-1185">Reference proteome</keyword>
<name>A0A383RUQ4_9PSED</name>
<dbReference type="InterPro" id="IPR051448">
    <property type="entry name" value="CdaR-like_regulators"/>
</dbReference>
<proteinExistence type="predicted"/>
<dbReference type="EMBL" id="UNOZ01000022">
    <property type="protein sequence ID" value="SYX90800.1"/>
    <property type="molecule type" value="Genomic_DNA"/>
</dbReference>
<gene>
    <name evidence="3" type="primary">pmfR3</name>
    <name evidence="3" type="ORF">CCOS865_03067</name>
</gene>
<evidence type="ECO:0000313" key="4">
    <source>
        <dbReference type="Proteomes" id="UP000263595"/>
    </source>
</evidence>
<protein>
    <submittedName>
        <fullName evidence="3">Transcriptional activator PmfR</fullName>
    </submittedName>
</protein>
<organism evidence="3 4">
    <name type="scientific">Pseudomonas reidholzensis</name>
    <dbReference type="NCBI Taxonomy" id="1785162"/>
    <lineage>
        <taxon>Bacteria</taxon>
        <taxon>Pseudomonadati</taxon>
        <taxon>Pseudomonadota</taxon>
        <taxon>Gammaproteobacteria</taxon>
        <taxon>Pseudomonadales</taxon>
        <taxon>Pseudomonadaceae</taxon>
        <taxon>Pseudomonas</taxon>
    </lineage>
</organism>
<dbReference type="PANTHER" id="PTHR33744:SF1">
    <property type="entry name" value="DNA-BINDING TRANSCRIPTIONAL ACTIVATOR ADER"/>
    <property type="match status" value="1"/>
</dbReference>
<dbReference type="InterPro" id="IPR012914">
    <property type="entry name" value="PucR_dom"/>
</dbReference>
<dbReference type="OrthoDB" id="8450798at2"/>
<evidence type="ECO:0000313" key="3">
    <source>
        <dbReference type="EMBL" id="SYX90800.1"/>
    </source>
</evidence>
<dbReference type="Gene3D" id="1.10.10.2840">
    <property type="entry name" value="PucR C-terminal helix-turn-helix domain"/>
    <property type="match status" value="1"/>
</dbReference>
<evidence type="ECO:0000259" key="1">
    <source>
        <dbReference type="Pfam" id="PF07905"/>
    </source>
</evidence>
<dbReference type="InterPro" id="IPR025736">
    <property type="entry name" value="PucR_C-HTH_dom"/>
</dbReference>
<accession>A0A383RUQ4</accession>
<dbReference type="Proteomes" id="UP000263595">
    <property type="component" value="Unassembled WGS sequence"/>
</dbReference>
<feature type="domain" description="Purine catabolism PurC-like" evidence="1">
    <location>
        <begin position="6"/>
        <end position="122"/>
    </location>
</feature>
<evidence type="ECO:0000259" key="2">
    <source>
        <dbReference type="Pfam" id="PF13556"/>
    </source>
</evidence>
<dbReference type="RefSeq" id="WP_119142375.1">
    <property type="nucleotide sequence ID" value="NZ_CBCSFL010000011.1"/>
</dbReference>
<dbReference type="Pfam" id="PF13556">
    <property type="entry name" value="HTH_30"/>
    <property type="match status" value="1"/>
</dbReference>
<dbReference type="InterPro" id="IPR042070">
    <property type="entry name" value="PucR_C-HTH_sf"/>
</dbReference>
<dbReference type="PANTHER" id="PTHR33744">
    <property type="entry name" value="CARBOHYDRATE DIACID REGULATOR"/>
    <property type="match status" value="1"/>
</dbReference>
<sequence length="482" mass="52143">MLTVQDLLAIESLKLHAAAGLAGAGRIIAWAHTVDLPDPWRWVSPGDLVMTTGLGLPADGDSQVEWLERLVQSNASALVVAPQANAPALSQAMLDAADRLLFPLLHASFELEFVKLSHHVIESVLRAQRERFNASERLFQTYADALREVPDLDGRLSVLGNTLDLNLAIEDTVSGDTIVATTAINHDTSEAMESIPIGGRTRANLVMSRRKKRTVEDSILVRSLVGLLGVELERLMIQRDMQREEGATLLRSLLELETDASLVRPMLARRGLTGTLVSLAIKPDLSGPWHADDVHHAPSLQRTAPLLLADAGLLLAITDDDTALFEALCSSLGPGTKIGISGPIVTAAGFRESVRQARLSLTQALEIDSPMLRYGEAETGLIMAPKSLAEARALVGRYLGPLIEHDRTQGAALLPTLMTFLENDGNWKATALDLGVHRQTLVYRLKLVEQLTGIKPTTTSGIARFWIAIQAGKSINLLQASL</sequence>
<dbReference type="Pfam" id="PF07905">
    <property type="entry name" value="PucR"/>
    <property type="match status" value="1"/>
</dbReference>
<dbReference type="AlphaFoldDB" id="A0A383RUQ4"/>
<reference evidence="4" key="1">
    <citation type="submission" date="2018-08" db="EMBL/GenBank/DDBJ databases">
        <authorList>
            <person name="Blom J."/>
        </authorList>
    </citation>
    <scope>NUCLEOTIDE SEQUENCE [LARGE SCALE GENOMIC DNA]</scope>
    <source>
        <strain evidence="4">CCOS 865</strain>
    </source>
</reference>
<feature type="domain" description="PucR C-terminal helix-turn-helix" evidence="2">
    <location>
        <begin position="413"/>
        <end position="471"/>
    </location>
</feature>